<evidence type="ECO:0000256" key="1">
    <source>
        <dbReference type="SAM" id="MobiDB-lite"/>
    </source>
</evidence>
<evidence type="ECO:0000313" key="2">
    <source>
        <dbReference type="EMBL" id="KAK0652820.1"/>
    </source>
</evidence>
<gene>
    <name evidence="2" type="ORF">B0T16DRAFT_455165</name>
</gene>
<proteinExistence type="predicted"/>
<accession>A0AA40CV91</accession>
<dbReference type="Proteomes" id="UP001174936">
    <property type="component" value="Unassembled WGS sequence"/>
</dbReference>
<feature type="region of interest" description="Disordered" evidence="1">
    <location>
        <begin position="1"/>
        <end position="67"/>
    </location>
</feature>
<keyword evidence="3" id="KW-1185">Reference proteome</keyword>
<evidence type="ECO:0008006" key="4">
    <source>
        <dbReference type="Google" id="ProtNLM"/>
    </source>
</evidence>
<reference evidence="2" key="1">
    <citation type="submission" date="2023-06" db="EMBL/GenBank/DDBJ databases">
        <title>Genome-scale phylogeny and comparative genomics of the fungal order Sordariales.</title>
        <authorList>
            <consortium name="Lawrence Berkeley National Laboratory"/>
            <person name="Hensen N."/>
            <person name="Bonometti L."/>
            <person name="Westerberg I."/>
            <person name="Brannstrom I.O."/>
            <person name="Guillou S."/>
            <person name="Cros-Aarteil S."/>
            <person name="Calhoun S."/>
            <person name="Haridas S."/>
            <person name="Kuo A."/>
            <person name="Mondo S."/>
            <person name="Pangilinan J."/>
            <person name="Riley R."/>
            <person name="Labutti K."/>
            <person name="Andreopoulos B."/>
            <person name="Lipzen A."/>
            <person name="Chen C."/>
            <person name="Yanf M."/>
            <person name="Daum C."/>
            <person name="Ng V."/>
            <person name="Clum A."/>
            <person name="Steindorff A."/>
            <person name="Ohm R."/>
            <person name="Martin F."/>
            <person name="Silar P."/>
            <person name="Natvig D."/>
            <person name="Lalanne C."/>
            <person name="Gautier V."/>
            <person name="Ament-Velasquez S.L."/>
            <person name="Kruys A."/>
            <person name="Hutchinson M.I."/>
            <person name="Powell A.J."/>
            <person name="Barry K."/>
            <person name="Miller A.N."/>
            <person name="Grigoriev I.V."/>
            <person name="Debuchy R."/>
            <person name="Gladieux P."/>
            <person name="Thoren M.H."/>
            <person name="Johannesson H."/>
        </authorList>
    </citation>
    <scope>NUCLEOTIDE SEQUENCE</scope>
    <source>
        <strain evidence="2">SMH2532-1</strain>
    </source>
</reference>
<dbReference type="AlphaFoldDB" id="A0AA40CV91"/>
<comment type="caution">
    <text evidence="2">The sequence shown here is derived from an EMBL/GenBank/DDBJ whole genome shotgun (WGS) entry which is preliminary data.</text>
</comment>
<name>A0AA40CV91_9PEZI</name>
<feature type="compositionally biased region" description="Polar residues" evidence="1">
    <location>
        <begin position="1"/>
        <end position="10"/>
    </location>
</feature>
<evidence type="ECO:0000313" key="3">
    <source>
        <dbReference type="Proteomes" id="UP001174936"/>
    </source>
</evidence>
<protein>
    <recommendedName>
        <fullName evidence="4">Ribosome biogenesis protein ALB1</fullName>
    </recommendedName>
</protein>
<sequence length="116" mass="12475">MPSVKNPNKPSKNRLAARAGKARKTARAASAAGQNKLSTLDKQRGAKAGLLPTSGPRAAVSKKKAKKLEQRARLNLRRRVELGLALGEGGEVEMKDAETTVKTKKTADKEVEMDIE</sequence>
<dbReference type="EMBL" id="JAULSV010000002">
    <property type="protein sequence ID" value="KAK0652820.1"/>
    <property type="molecule type" value="Genomic_DNA"/>
</dbReference>
<feature type="region of interest" description="Disordered" evidence="1">
    <location>
        <begin position="97"/>
        <end position="116"/>
    </location>
</feature>
<organism evidence="2 3">
    <name type="scientific">Cercophora newfieldiana</name>
    <dbReference type="NCBI Taxonomy" id="92897"/>
    <lineage>
        <taxon>Eukaryota</taxon>
        <taxon>Fungi</taxon>
        <taxon>Dikarya</taxon>
        <taxon>Ascomycota</taxon>
        <taxon>Pezizomycotina</taxon>
        <taxon>Sordariomycetes</taxon>
        <taxon>Sordariomycetidae</taxon>
        <taxon>Sordariales</taxon>
        <taxon>Lasiosphaeriaceae</taxon>
        <taxon>Cercophora</taxon>
    </lineage>
</organism>